<evidence type="ECO:0000313" key="12">
    <source>
        <dbReference type="EMBL" id="GAL25538.1"/>
    </source>
</evidence>
<name>A0ABQ0J9U4_9VIBR</name>
<reference evidence="13" key="2">
    <citation type="submission" date="2014-09" db="EMBL/GenBank/DDBJ databases">
        <authorList>
            <consortium name="NBRP consortium"/>
            <person name="Sawabe T."/>
            <person name="Meirelles P."/>
            <person name="Nakanishi M."/>
            <person name="Sayaka M."/>
            <person name="Hattori M."/>
            <person name="Ohkuma M."/>
        </authorList>
    </citation>
    <scope>NUCLEOTIDE SEQUENCE [LARGE SCALE GENOMIC DNA]</scope>
    <source>
        <strain evidence="13">JCM 19239</strain>
    </source>
</reference>
<dbReference type="Proteomes" id="UP000029223">
    <property type="component" value="Unassembled WGS sequence"/>
</dbReference>
<comment type="subcellular location">
    <subcellularLocation>
        <location evidence="1">Cell membrane</location>
        <topology evidence="1">Multi-pass membrane protein</topology>
    </subcellularLocation>
</comment>
<evidence type="ECO:0000256" key="8">
    <source>
        <dbReference type="ARBA" id="ARBA00022989"/>
    </source>
</evidence>
<sequence>MISSIVRLQDEAQLSKPKIAEIADIVARYFVAIILIIAAGTWFFWHQSKPDDAFWIMLSVLVATCPCALSLATPTAITCSSSRMGTLGILSRRGHVFETLCKVNHLVVDKTGTLTHGDIEIAKTTVLGEF</sequence>
<keyword evidence="2" id="KW-0813">Transport</keyword>
<keyword evidence="4" id="KW-0597">Phosphoprotein</keyword>
<evidence type="ECO:0000256" key="2">
    <source>
        <dbReference type="ARBA" id="ARBA00022448"/>
    </source>
</evidence>
<dbReference type="EMBL" id="BBMS01000010">
    <property type="protein sequence ID" value="GAL25538.1"/>
    <property type="molecule type" value="Genomic_DNA"/>
</dbReference>
<dbReference type="PROSITE" id="PS00154">
    <property type="entry name" value="ATPASE_E1_E2"/>
    <property type="match status" value="1"/>
</dbReference>
<evidence type="ECO:0000256" key="3">
    <source>
        <dbReference type="ARBA" id="ARBA00022475"/>
    </source>
</evidence>
<evidence type="ECO:0000256" key="6">
    <source>
        <dbReference type="ARBA" id="ARBA00022842"/>
    </source>
</evidence>
<gene>
    <name evidence="12" type="ORF">JCM19239_3812</name>
</gene>
<keyword evidence="6" id="KW-0460">Magnesium</keyword>
<keyword evidence="13" id="KW-1185">Reference proteome</keyword>
<evidence type="ECO:0000256" key="9">
    <source>
        <dbReference type="ARBA" id="ARBA00023065"/>
    </source>
</evidence>
<comment type="caution">
    <text evidence="12">The sequence shown here is derived from an EMBL/GenBank/DDBJ whole genome shotgun (WGS) entry which is preliminary data.</text>
</comment>
<keyword evidence="9" id="KW-0406">Ion transport</keyword>
<dbReference type="InterPro" id="IPR018303">
    <property type="entry name" value="ATPase_P-typ_P_site"/>
</dbReference>
<keyword evidence="5 11" id="KW-0812">Transmembrane</keyword>
<dbReference type="Gene3D" id="1.20.1110.10">
    <property type="entry name" value="Calcium-transporting ATPase, transmembrane domain"/>
    <property type="match status" value="1"/>
</dbReference>
<proteinExistence type="predicted"/>
<reference evidence="13" key="1">
    <citation type="submission" date="2014-09" db="EMBL/GenBank/DDBJ databases">
        <title>Vibrio variabilis JCM 19239. (C206) whole genome shotgun sequence.</title>
        <authorList>
            <person name="Sawabe T."/>
            <person name="Meirelles P."/>
            <person name="Nakanishi M."/>
            <person name="Sayaka M."/>
            <person name="Hattori M."/>
            <person name="Ohkuma M."/>
        </authorList>
    </citation>
    <scope>NUCLEOTIDE SEQUENCE [LARGE SCALE GENOMIC DNA]</scope>
    <source>
        <strain evidence="13">JCM 19239</strain>
    </source>
</reference>
<dbReference type="SUPFAM" id="SSF81665">
    <property type="entry name" value="Calcium ATPase, transmembrane domain M"/>
    <property type="match status" value="1"/>
</dbReference>
<dbReference type="PANTHER" id="PTHR43520:SF5">
    <property type="entry name" value="CATION-TRANSPORTING P-TYPE ATPASE-RELATED"/>
    <property type="match status" value="1"/>
</dbReference>
<dbReference type="InterPro" id="IPR001757">
    <property type="entry name" value="P_typ_ATPase"/>
</dbReference>
<evidence type="ECO:0000256" key="10">
    <source>
        <dbReference type="ARBA" id="ARBA00023136"/>
    </source>
</evidence>
<feature type="transmembrane region" description="Helical" evidence="11">
    <location>
        <begin position="53"/>
        <end position="77"/>
    </location>
</feature>
<dbReference type="NCBIfam" id="TIGR01494">
    <property type="entry name" value="ATPase_P-type"/>
    <property type="match status" value="1"/>
</dbReference>
<organism evidence="12 13">
    <name type="scientific">Vibrio variabilis</name>
    <dbReference type="NCBI Taxonomy" id="990271"/>
    <lineage>
        <taxon>Bacteria</taxon>
        <taxon>Pseudomonadati</taxon>
        <taxon>Pseudomonadota</taxon>
        <taxon>Gammaproteobacteria</taxon>
        <taxon>Vibrionales</taxon>
        <taxon>Vibrionaceae</taxon>
        <taxon>Vibrio</taxon>
    </lineage>
</organism>
<evidence type="ECO:0000256" key="5">
    <source>
        <dbReference type="ARBA" id="ARBA00022692"/>
    </source>
</evidence>
<evidence type="ECO:0000256" key="1">
    <source>
        <dbReference type="ARBA" id="ARBA00004651"/>
    </source>
</evidence>
<keyword evidence="10 11" id="KW-0472">Membrane</keyword>
<feature type="transmembrane region" description="Helical" evidence="11">
    <location>
        <begin position="26"/>
        <end position="47"/>
    </location>
</feature>
<keyword evidence="3" id="KW-1003">Cell membrane</keyword>
<evidence type="ECO:0000313" key="13">
    <source>
        <dbReference type="Proteomes" id="UP000029223"/>
    </source>
</evidence>
<evidence type="ECO:0000256" key="7">
    <source>
        <dbReference type="ARBA" id="ARBA00022967"/>
    </source>
</evidence>
<keyword evidence="8 11" id="KW-1133">Transmembrane helix</keyword>
<evidence type="ECO:0000256" key="11">
    <source>
        <dbReference type="SAM" id="Phobius"/>
    </source>
</evidence>
<dbReference type="PANTHER" id="PTHR43520">
    <property type="entry name" value="ATP7, ISOFORM B"/>
    <property type="match status" value="1"/>
</dbReference>
<dbReference type="InterPro" id="IPR023298">
    <property type="entry name" value="ATPase_P-typ_TM_dom_sf"/>
</dbReference>
<accession>A0ABQ0J9U4</accession>
<evidence type="ECO:0000256" key="4">
    <source>
        <dbReference type="ARBA" id="ARBA00022553"/>
    </source>
</evidence>
<protein>
    <submittedName>
        <fullName evidence="12">Type cbb3 cytochrome oxidase biogenesis protein CcoI</fullName>
    </submittedName>
</protein>
<keyword evidence="7" id="KW-1278">Translocase</keyword>